<evidence type="ECO:0000313" key="2">
    <source>
        <dbReference type="EMBL" id="EWC47571.1"/>
    </source>
</evidence>
<reference evidence="2 3" key="1">
    <citation type="submission" date="2013-05" db="EMBL/GenBank/DDBJ databases">
        <title>Drechslerella stenobrocha genome reveals carnivorous origination and mechanical trapping mechanism of predatory fungi.</title>
        <authorList>
            <person name="Liu X."/>
            <person name="Zhang W."/>
            <person name="Liu K."/>
        </authorList>
    </citation>
    <scope>NUCLEOTIDE SEQUENCE [LARGE SCALE GENOMIC DNA]</scope>
    <source>
        <strain evidence="2 3">248</strain>
    </source>
</reference>
<keyword evidence="3" id="KW-1185">Reference proteome</keyword>
<proteinExistence type="predicted"/>
<dbReference type="AlphaFoldDB" id="W7HTU7"/>
<feature type="chain" id="PRO_5004895660" evidence="1">
    <location>
        <begin position="23"/>
        <end position="596"/>
    </location>
</feature>
<keyword evidence="1" id="KW-0732">Signal</keyword>
<gene>
    <name evidence="2" type="ORF">DRE_03191</name>
</gene>
<dbReference type="PANTHER" id="PTHR42055:SF1">
    <property type="entry name" value="YALI0E03476P"/>
    <property type="match status" value="1"/>
</dbReference>
<sequence length="596" mass="65073">MLCSRRLSPLRLILCAVALVLGVSFLSSVSPVPAPGLENIQEKGKKTFGPYLPGWHSSSGAHKTPEPTNSTSSTNSWYEHWSWLNPFGTSKDYSDSRTVLPPLPPRCPIYAYYDQDIKASGRTRGDDAVMLAWRRAWWAAGFEPIILSASDAQEHGMYQKVKGSMQLPDSRDNLEYNILRWLAWDRMGAGLLSDFRVFPLPTADDPTIPFLRRCDFGETITRFESLGSALFAGSAPIIKAVVANITSWDAASIPGDVTSPADMAVHLFTTDPKPNTIAYYSRSVVADQYRDLDLTTHLPALINAHLHAHFQQQHPRGIHVLNPTSPVSDTLTLAALTLAHKLAVCVDSPLPDSCPPTVPAGKCSPTPCVKSVGAVNVRIARQFENSTDAFTVGAVPHPLTLLGMIDNRLVHQIDFIRRNSTRDAYIKTVTAGIAREGTGAIHRAVKLKEVIAAAGLTPLTDAGGSGGSRSRSGSSSDSATVDSIWATAENGWDIKDVEWILGFSLQDAGTATVTPPLKLQQSDAERVEQKKVMEDARHAIKATSVALRQLRGAVEGWSLGDFEVWKFVGAFEGRRRAEREKWTKREKGFGKGLEKN</sequence>
<protein>
    <submittedName>
        <fullName evidence="2">Uncharacterized protein</fullName>
    </submittedName>
</protein>
<dbReference type="PANTHER" id="PTHR42055">
    <property type="entry name" value="YALI0E03476P"/>
    <property type="match status" value="1"/>
</dbReference>
<accession>W7HTU7</accession>
<dbReference type="Proteomes" id="UP000024837">
    <property type="component" value="Unassembled WGS sequence"/>
</dbReference>
<dbReference type="OrthoDB" id="5312133at2759"/>
<evidence type="ECO:0000256" key="1">
    <source>
        <dbReference type="SAM" id="SignalP"/>
    </source>
</evidence>
<evidence type="ECO:0000313" key="3">
    <source>
        <dbReference type="Proteomes" id="UP000024837"/>
    </source>
</evidence>
<feature type="signal peptide" evidence="1">
    <location>
        <begin position="1"/>
        <end position="22"/>
    </location>
</feature>
<name>W7HTU7_9PEZI</name>
<dbReference type="HOGENOM" id="CLU_030660_0_0_1"/>
<organism evidence="2 3">
    <name type="scientific">Drechslerella stenobrocha 248</name>
    <dbReference type="NCBI Taxonomy" id="1043628"/>
    <lineage>
        <taxon>Eukaryota</taxon>
        <taxon>Fungi</taxon>
        <taxon>Dikarya</taxon>
        <taxon>Ascomycota</taxon>
        <taxon>Pezizomycotina</taxon>
        <taxon>Orbiliomycetes</taxon>
        <taxon>Orbiliales</taxon>
        <taxon>Orbiliaceae</taxon>
        <taxon>Drechslerella</taxon>
    </lineage>
</organism>
<dbReference type="EMBL" id="KI966409">
    <property type="protein sequence ID" value="EWC47571.1"/>
    <property type="molecule type" value="Genomic_DNA"/>
</dbReference>